<dbReference type="STRING" id="490829.SAMN05421850_10194"/>
<evidence type="ECO:0000256" key="2">
    <source>
        <dbReference type="ARBA" id="ARBA00005417"/>
    </source>
</evidence>
<accession>A0A1G8GI33</accession>
<dbReference type="InterPro" id="IPR003439">
    <property type="entry name" value="ABC_transporter-like_ATP-bd"/>
</dbReference>
<comment type="subcellular location">
    <subcellularLocation>
        <location evidence="1">Cell inner membrane</location>
        <topology evidence="1">Peripheral membrane protein</topology>
    </subcellularLocation>
</comment>
<dbReference type="RefSeq" id="WP_090025370.1">
    <property type="nucleotide sequence ID" value="NZ_FNEB01000001.1"/>
</dbReference>
<dbReference type="CDD" id="cd03257">
    <property type="entry name" value="ABC_NikE_OppD_transporters"/>
    <property type="match status" value="1"/>
</dbReference>
<keyword evidence="5" id="KW-0547">Nucleotide-binding</keyword>
<evidence type="ECO:0000256" key="6">
    <source>
        <dbReference type="ARBA" id="ARBA00022840"/>
    </source>
</evidence>
<keyword evidence="7" id="KW-0472">Membrane</keyword>
<proteinExistence type="inferred from homology"/>
<sequence length="331" mass="35619">MTDTPVLSVRNLVVEIPTRHGVLRPVDNVSYDIRAGEILGVVGESGAGKSMTGNAVVGLLDRPARITSGEILLSGQPIHTLKGEALRRLRGKKMGMIFQDPLTSLNPLLTVGDQLTETILEHLGVSQQQARERAVAALEEVGIPAARSRIDSYPHEFSGGMRQRVVIALALCAEPDLIIADEPTTALDVSVQAQIVALLKRLCRERGVAVMLVTHDMGVIAEAADRVAVMYAGRLAELGPVREVLTEARHPYTSGLMASTPLASQGHERLRQIPGAMPRLGNLPDGCAFHPRCEFAQDRCRQNPGPTLDTCDGRAACWFPLGADRKQEVGA</sequence>
<keyword evidence="3" id="KW-0813">Transport</keyword>
<dbReference type="AlphaFoldDB" id="A0A1G8GI33"/>
<evidence type="ECO:0000256" key="5">
    <source>
        <dbReference type="ARBA" id="ARBA00022741"/>
    </source>
</evidence>
<dbReference type="InterPro" id="IPR050388">
    <property type="entry name" value="ABC_Ni/Peptide_Import"/>
</dbReference>
<evidence type="ECO:0000256" key="4">
    <source>
        <dbReference type="ARBA" id="ARBA00022475"/>
    </source>
</evidence>
<dbReference type="NCBIfam" id="TIGR01727">
    <property type="entry name" value="oligo_HPY"/>
    <property type="match status" value="1"/>
</dbReference>
<keyword evidence="6 9" id="KW-0067">ATP-binding</keyword>
<dbReference type="PROSITE" id="PS00211">
    <property type="entry name" value="ABC_TRANSPORTER_1"/>
    <property type="match status" value="1"/>
</dbReference>
<dbReference type="GO" id="GO:0055085">
    <property type="term" value="P:transmembrane transport"/>
    <property type="evidence" value="ECO:0007669"/>
    <property type="project" value="UniProtKB-ARBA"/>
</dbReference>
<dbReference type="Pfam" id="PF08352">
    <property type="entry name" value="oligo_HPY"/>
    <property type="match status" value="1"/>
</dbReference>
<dbReference type="Gene3D" id="3.40.50.300">
    <property type="entry name" value="P-loop containing nucleotide triphosphate hydrolases"/>
    <property type="match status" value="1"/>
</dbReference>
<dbReference type="OrthoDB" id="7957282at2"/>
<dbReference type="GO" id="GO:0016887">
    <property type="term" value="F:ATP hydrolysis activity"/>
    <property type="evidence" value="ECO:0007669"/>
    <property type="project" value="InterPro"/>
</dbReference>
<reference evidence="9 10" key="1">
    <citation type="submission" date="2016-10" db="EMBL/GenBank/DDBJ databases">
        <authorList>
            <person name="de Groot N.N."/>
        </authorList>
    </citation>
    <scope>NUCLEOTIDE SEQUENCE [LARGE SCALE GENOMIC DNA]</scope>
    <source>
        <strain evidence="9 10">DSM 28010</strain>
    </source>
</reference>
<dbReference type="SUPFAM" id="SSF52540">
    <property type="entry name" value="P-loop containing nucleoside triphosphate hydrolases"/>
    <property type="match status" value="1"/>
</dbReference>
<evidence type="ECO:0000256" key="7">
    <source>
        <dbReference type="ARBA" id="ARBA00023136"/>
    </source>
</evidence>
<gene>
    <name evidence="9" type="ORF">SAMN05421850_10194</name>
</gene>
<keyword evidence="10" id="KW-1185">Reference proteome</keyword>
<feature type="domain" description="ABC transporter" evidence="8">
    <location>
        <begin position="7"/>
        <end position="257"/>
    </location>
</feature>
<dbReference type="EMBL" id="FNEB01000001">
    <property type="protein sequence ID" value="SDH93976.1"/>
    <property type="molecule type" value="Genomic_DNA"/>
</dbReference>
<protein>
    <submittedName>
        <fullName evidence="9">Peptide/nickel transport system ATP-binding protein</fullName>
    </submittedName>
</protein>
<dbReference type="InterPro" id="IPR017871">
    <property type="entry name" value="ABC_transporter-like_CS"/>
</dbReference>
<dbReference type="InterPro" id="IPR013563">
    <property type="entry name" value="Oligopep_ABC_C"/>
</dbReference>
<keyword evidence="4" id="KW-1003">Cell membrane</keyword>
<comment type="similarity">
    <text evidence="2">Belongs to the ABC transporter superfamily.</text>
</comment>
<dbReference type="GO" id="GO:0015833">
    <property type="term" value="P:peptide transport"/>
    <property type="evidence" value="ECO:0007669"/>
    <property type="project" value="InterPro"/>
</dbReference>
<evidence type="ECO:0000313" key="9">
    <source>
        <dbReference type="EMBL" id="SDH93976.1"/>
    </source>
</evidence>
<dbReference type="GO" id="GO:0005524">
    <property type="term" value="F:ATP binding"/>
    <property type="evidence" value="ECO:0007669"/>
    <property type="project" value="UniProtKB-KW"/>
</dbReference>
<name>A0A1G8GI33_9RHOB</name>
<dbReference type="PANTHER" id="PTHR43297:SF2">
    <property type="entry name" value="DIPEPTIDE TRANSPORT ATP-BINDING PROTEIN DPPD"/>
    <property type="match status" value="1"/>
</dbReference>
<dbReference type="InterPro" id="IPR027417">
    <property type="entry name" value="P-loop_NTPase"/>
</dbReference>
<dbReference type="GO" id="GO:0005886">
    <property type="term" value="C:plasma membrane"/>
    <property type="evidence" value="ECO:0007669"/>
    <property type="project" value="UniProtKB-SubCell"/>
</dbReference>
<dbReference type="PROSITE" id="PS50893">
    <property type="entry name" value="ABC_TRANSPORTER_2"/>
    <property type="match status" value="1"/>
</dbReference>
<dbReference type="Pfam" id="PF00005">
    <property type="entry name" value="ABC_tran"/>
    <property type="match status" value="1"/>
</dbReference>
<dbReference type="InterPro" id="IPR003593">
    <property type="entry name" value="AAA+_ATPase"/>
</dbReference>
<evidence type="ECO:0000256" key="1">
    <source>
        <dbReference type="ARBA" id="ARBA00004417"/>
    </source>
</evidence>
<evidence type="ECO:0000313" key="10">
    <source>
        <dbReference type="Proteomes" id="UP000199340"/>
    </source>
</evidence>
<evidence type="ECO:0000259" key="8">
    <source>
        <dbReference type="PROSITE" id="PS50893"/>
    </source>
</evidence>
<dbReference type="SMART" id="SM00382">
    <property type="entry name" value="AAA"/>
    <property type="match status" value="1"/>
</dbReference>
<organism evidence="9 10">
    <name type="scientific">Lutimaribacter saemankumensis</name>
    <dbReference type="NCBI Taxonomy" id="490829"/>
    <lineage>
        <taxon>Bacteria</taxon>
        <taxon>Pseudomonadati</taxon>
        <taxon>Pseudomonadota</taxon>
        <taxon>Alphaproteobacteria</taxon>
        <taxon>Rhodobacterales</taxon>
        <taxon>Roseobacteraceae</taxon>
        <taxon>Lutimaribacter</taxon>
    </lineage>
</organism>
<dbReference type="Proteomes" id="UP000199340">
    <property type="component" value="Unassembled WGS sequence"/>
</dbReference>
<dbReference type="PANTHER" id="PTHR43297">
    <property type="entry name" value="OLIGOPEPTIDE TRANSPORT ATP-BINDING PROTEIN APPD"/>
    <property type="match status" value="1"/>
</dbReference>
<dbReference type="FunFam" id="3.40.50.300:FF:000016">
    <property type="entry name" value="Oligopeptide ABC transporter ATP-binding component"/>
    <property type="match status" value="1"/>
</dbReference>
<evidence type="ECO:0000256" key="3">
    <source>
        <dbReference type="ARBA" id="ARBA00022448"/>
    </source>
</evidence>